<dbReference type="OrthoDB" id="3350619at2759"/>
<gene>
    <name evidence="3" type="ORF">PC9H_008479</name>
</gene>
<accession>A0A8H6ZNV3</accession>
<evidence type="ECO:0000313" key="3">
    <source>
        <dbReference type="EMBL" id="KAF7426113.1"/>
    </source>
</evidence>
<proteinExistence type="predicted"/>
<dbReference type="AlphaFoldDB" id="A0A8H6ZNV3"/>
<dbReference type="EMBL" id="JACETU010000006">
    <property type="protein sequence ID" value="KAF7426113.1"/>
    <property type="molecule type" value="Genomic_DNA"/>
</dbReference>
<dbReference type="Proteomes" id="UP000623687">
    <property type="component" value="Unassembled WGS sequence"/>
</dbReference>
<organism evidence="3 4">
    <name type="scientific">Pleurotus ostreatus</name>
    <name type="common">Oyster mushroom</name>
    <name type="synonym">White-rot fungus</name>
    <dbReference type="NCBI Taxonomy" id="5322"/>
    <lineage>
        <taxon>Eukaryota</taxon>
        <taxon>Fungi</taxon>
        <taxon>Dikarya</taxon>
        <taxon>Basidiomycota</taxon>
        <taxon>Agaricomycotina</taxon>
        <taxon>Agaricomycetes</taxon>
        <taxon>Agaricomycetidae</taxon>
        <taxon>Agaricales</taxon>
        <taxon>Pleurotineae</taxon>
        <taxon>Pleurotaceae</taxon>
        <taxon>Pleurotus</taxon>
    </lineage>
</organism>
<dbReference type="RefSeq" id="XP_036629417.1">
    <property type="nucleotide sequence ID" value="XM_036777989.1"/>
</dbReference>
<evidence type="ECO:0000313" key="4">
    <source>
        <dbReference type="Proteomes" id="UP000623687"/>
    </source>
</evidence>
<evidence type="ECO:0008006" key="5">
    <source>
        <dbReference type="Google" id="ProtNLM"/>
    </source>
</evidence>
<comment type="caution">
    <text evidence="3">The sequence shown here is derived from an EMBL/GenBank/DDBJ whole genome shotgun (WGS) entry which is preliminary data.</text>
</comment>
<evidence type="ECO:0000256" key="2">
    <source>
        <dbReference type="SAM" id="Phobius"/>
    </source>
</evidence>
<sequence>MASYKLLPVSPESPVPNDDEDLPPPKPSMLTPRICLLACILCTVFNLLLSFRFETAKSNAYPVVTYKDIQSLRRPSQFLRFDEIKRPSPPVHKEFNNYPILMTQVDAAQKDKVFEDDVKRYMTPIGTISPRDRRVLITDTISTVVQFRAIDYGMERCELRLALPSFDSPLLSGNQTMALSVHRLNATIPLDVSTLSHTSKPIRMTKVGDIHLSSKLGEVWQRSFSCKTEEVLSFELTCSPETTTKGCHIEWWQNMKKPNPGLYIIQHSTV</sequence>
<keyword evidence="2" id="KW-1133">Transmembrane helix</keyword>
<protein>
    <recommendedName>
        <fullName evidence="5">Ubiquitin 3 binding protein But2 C-terminal domain-containing protein</fullName>
    </recommendedName>
</protein>
<keyword evidence="2" id="KW-0472">Membrane</keyword>
<feature type="transmembrane region" description="Helical" evidence="2">
    <location>
        <begin position="30"/>
        <end position="49"/>
    </location>
</feature>
<keyword evidence="2" id="KW-0812">Transmembrane</keyword>
<keyword evidence="4" id="KW-1185">Reference proteome</keyword>
<feature type="region of interest" description="Disordered" evidence="1">
    <location>
        <begin position="1"/>
        <end position="25"/>
    </location>
</feature>
<reference evidence="3" key="1">
    <citation type="submission" date="2019-07" db="EMBL/GenBank/DDBJ databases">
        <authorList>
            <person name="Palmer J.M."/>
        </authorList>
    </citation>
    <scope>NUCLEOTIDE SEQUENCE</scope>
    <source>
        <strain evidence="3">PC9</strain>
    </source>
</reference>
<evidence type="ECO:0000256" key="1">
    <source>
        <dbReference type="SAM" id="MobiDB-lite"/>
    </source>
</evidence>
<name>A0A8H6ZNV3_PLEOS</name>
<dbReference type="VEuPathDB" id="FungiDB:PC9H_008479"/>
<dbReference type="GeneID" id="59378297"/>